<dbReference type="OrthoDB" id="6616575at2759"/>
<keyword evidence="3" id="KW-0862">Zinc</keyword>
<dbReference type="InterPro" id="IPR038441">
    <property type="entry name" value="THAP_Znf_sf"/>
</dbReference>
<dbReference type="Pfam" id="PF05485">
    <property type="entry name" value="THAP"/>
    <property type="match status" value="1"/>
</dbReference>
<organism evidence="6 7">
    <name type="scientific">Cinara cedri</name>
    <dbReference type="NCBI Taxonomy" id="506608"/>
    <lineage>
        <taxon>Eukaryota</taxon>
        <taxon>Metazoa</taxon>
        <taxon>Ecdysozoa</taxon>
        <taxon>Arthropoda</taxon>
        <taxon>Hexapoda</taxon>
        <taxon>Insecta</taxon>
        <taxon>Pterygota</taxon>
        <taxon>Neoptera</taxon>
        <taxon>Paraneoptera</taxon>
        <taxon>Hemiptera</taxon>
        <taxon>Sternorrhyncha</taxon>
        <taxon>Aphidomorpha</taxon>
        <taxon>Aphidoidea</taxon>
        <taxon>Aphididae</taxon>
        <taxon>Lachninae</taxon>
        <taxon>Cinara</taxon>
    </lineage>
</organism>
<sequence>MPRCCVHLCDSRNESVFKVPENLKKEWEEALNMDLKHNSKVCATHFKSEDIKKIWESGTGFSKYTISLKRPKLKPGAIPMKVTSKSYLSISPSNGMKHDHTYFRPSCSFLDNNTKTGNILSSTPLKCESIQIIPDIPGFEVEVHDETKTGPVKVMPLFEDILKNHLLISTLFKWCSDTFNHGKKKVVSFYKLSPFGINYSHSIEKQIVITEDFDLFYHLCGEIFDMANMFKINELKDLYDISSLINEFDKIKVCYGYIINDEYQLLKSNFDSIKCVESYGRFRHANCTKIIIDEKGEKCKWCRRLYRCMKTKHLKNKNKKPHENVAVKTPQVLKCHGYKTFAT</sequence>
<evidence type="ECO:0000256" key="3">
    <source>
        <dbReference type="ARBA" id="ARBA00022833"/>
    </source>
</evidence>
<dbReference type="Gene3D" id="6.20.210.20">
    <property type="entry name" value="THAP domain"/>
    <property type="match status" value="1"/>
</dbReference>
<feature type="domain" description="THAP-type" evidence="5">
    <location>
        <begin position="2"/>
        <end position="88"/>
    </location>
</feature>
<dbReference type="EMBL" id="CABPRJ010001951">
    <property type="protein sequence ID" value="VVC42399.1"/>
    <property type="molecule type" value="Genomic_DNA"/>
</dbReference>
<evidence type="ECO:0000256" key="1">
    <source>
        <dbReference type="ARBA" id="ARBA00022723"/>
    </source>
</evidence>
<gene>
    <name evidence="6" type="ORF">CINCED_3A017756</name>
</gene>
<keyword evidence="1" id="KW-0479">Metal-binding</keyword>
<keyword evidence="2" id="KW-0863">Zinc-finger</keyword>
<dbReference type="GO" id="GO:0003677">
    <property type="term" value="F:DNA binding"/>
    <property type="evidence" value="ECO:0007669"/>
    <property type="project" value="UniProtKB-KW"/>
</dbReference>
<evidence type="ECO:0000256" key="4">
    <source>
        <dbReference type="ARBA" id="ARBA00023125"/>
    </source>
</evidence>
<keyword evidence="7" id="KW-1185">Reference proteome</keyword>
<reference evidence="6 7" key="1">
    <citation type="submission" date="2019-08" db="EMBL/GenBank/DDBJ databases">
        <authorList>
            <person name="Alioto T."/>
            <person name="Alioto T."/>
            <person name="Gomez Garrido J."/>
        </authorList>
    </citation>
    <scope>NUCLEOTIDE SEQUENCE [LARGE SCALE GENOMIC DNA]</scope>
</reference>
<dbReference type="AlphaFoldDB" id="A0A5E4NCG4"/>
<evidence type="ECO:0000259" key="5">
    <source>
        <dbReference type="SMART" id="SM00980"/>
    </source>
</evidence>
<dbReference type="SMART" id="SM00980">
    <property type="entry name" value="THAP"/>
    <property type="match status" value="1"/>
</dbReference>
<proteinExistence type="predicted"/>
<accession>A0A5E4NCG4</accession>
<evidence type="ECO:0000256" key="2">
    <source>
        <dbReference type="ARBA" id="ARBA00022771"/>
    </source>
</evidence>
<dbReference type="SUPFAM" id="SSF57716">
    <property type="entry name" value="Glucocorticoid receptor-like (DNA-binding domain)"/>
    <property type="match status" value="1"/>
</dbReference>
<dbReference type="GO" id="GO:0008270">
    <property type="term" value="F:zinc ion binding"/>
    <property type="evidence" value="ECO:0007669"/>
    <property type="project" value="UniProtKB-KW"/>
</dbReference>
<name>A0A5E4NCG4_9HEMI</name>
<keyword evidence="4" id="KW-0238">DNA-binding</keyword>
<protein>
    <submittedName>
        <fullName evidence="6">Zinc finger, C2CH-type</fullName>
    </submittedName>
</protein>
<evidence type="ECO:0000313" key="6">
    <source>
        <dbReference type="EMBL" id="VVC42399.1"/>
    </source>
</evidence>
<dbReference type="Proteomes" id="UP000325440">
    <property type="component" value="Unassembled WGS sequence"/>
</dbReference>
<dbReference type="InterPro" id="IPR006612">
    <property type="entry name" value="THAP_Znf"/>
</dbReference>
<evidence type="ECO:0000313" key="7">
    <source>
        <dbReference type="Proteomes" id="UP000325440"/>
    </source>
</evidence>